<dbReference type="EMBL" id="UZAH01038676">
    <property type="protein sequence ID" value="VDP54153.1"/>
    <property type="molecule type" value="Genomic_DNA"/>
</dbReference>
<protein>
    <submittedName>
        <fullName evidence="1 3">Uncharacterized protein</fullName>
    </submittedName>
</protein>
<reference evidence="3" key="2">
    <citation type="submission" date="2019-09" db="UniProtKB">
        <authorList>
            <consortium name="WormBaseParasite"/>
        </authorList>
    </citation>
    <scope>IDENTIFICATION</scope>
</reference>
<dbReference type="Proteomes" id="UP000050761">
    <property type="component" value="Unassembled WGS sequence"/>
</dbReference>
<accession>A0A183GT18</accession>
<keyword evidence="2" id="KW-1185">Reference proteome</keyword>
<reference evidence="1 2" key="1">
    <citation type="submission" date="2018-11" db="EMBL/GenBank/DDBJ databases">
        <authorList>
            <consortium name="Pathogen Informatics"/>
        </authorList>
    </citation>
    <scope>NUCLEOTIDE SEQUENCE [LARGE SCALE GENOMIC DNA]</scope>
</reference>
<gene>
    <name evidence="1" type="ORF">HPBE_LOCUS25837</name>
</gene>
<organism evidence="2 3">
    <name type="scientific">Heligmosomoides polygyrus</name>
    <name type="common">Parasitic roundworm</name>
    <dbReference type="NCBI Taxonomy" id="6339"/>
    <lineage>
        <taxon>Eukaryota</taxon>
        <taxon>Metazoa</taxon>
        <taxon>Ecdysozoa</taxon>
        <taxon>Nematoda</taxon>
        <taxon>Chromadorea</taxon>
        <taxon>Rhabditida</taxon>
        <taxon>Rhabditina</taxon>
        <taxon>Rhabditomorpha</taxon>
        <taxon>Strongyloidea</taxon>
        <taxon>Heligmosomidae</taxon>
        <taxon>Heligmosomoides</taxon>
    </lineage>
</organism>
<evidence type="ECO:0000313" key="2">
    <source>
        <dbReference type="Proteomes" id="UP000050761"/>
    </source>
</evidence>
<dbReference type="AlphaFoldDB" id="A0A183GT18"/>
<name>A0A183GT18_HELPZ</name>
<dbReference type="WBParaSite" id="HPBE_0002583801-mRNA-1">
    <property type="protein sequence ID" value="HPBE_0002583801-mRNA-1"/>
    <property type="gene ID" value="HPBE_0002583801"/>
</dbReference>
<sequence>MQGNSSCSGLVPALNFPQDGRKRKFTSLALEANIALWFSPGLATVFFHDDPRGTISLTLQRYREIVLCEVNCNESTALVMATVWNG</sequence>
<proteinExistence type="predicted"/>
<evidence type="ECO:0000313" key="3">
    <source>
        <dbReference type="WBParaSite" id="HPBE_0002583801-mRNA-1"/>
    </source>
</evidence>
<evidence type="ECO:0000313" key="1">
    <source>
        <dbReference type="EMBL" id="VDP54153.1"/>
    </source>
</evidence>
<accession>A0A3P8I823</accession>